<evidence type="ECO:0000256" key="5">
    <source>
        <dbReference type="SAM" id="Phobius"/>
    </source>
</evidence>
<dbReference type="GO" id="GO:0016020">
    <property type="term" value="C:membrane"/>
    <property type="evidence" value="ECO:0007669"/>
    <property type="project" value="UniProtKB-SubCell"/>
</dbReference>
<keyword evidence="7" id="KW-0378">Hydrolase</keyword>
<gene>
    <name evidence="7" type="primary">glpG_2</name>
    <name evidence="7" type="ORF">NCTC9997_00653</name>
</gene>
<comment type="subcellular location">
    <subcellularLocation>
        <location evidence="1">Membrane</location>
        <topology evidence="1">Multi-pass membrane protein</topology>
    </subcellularLocation>
</comment>
<dbReference type="InterPro" id="IPR035952">
    <property type="entry name" value="Rhomboid-like_sf"/>
</dbReference>
<reference evidence="7 8" key="1">
    <citation type="submission" date="2018-12" db="EMBL/GenBank/DDBJ databases">
        <authorList>
            <consortium name="Pathogen Informatics"/>
        </authorList>
    </citation>
    <scope>NUCLEOTIDE SEQUENCE [LARGE SCALE GENOMIC DNA]</scope>
    <source>
        <strain evidence="7 8">NCTC9997</strain>
    </source>
</reference>
<keyword evidence="2 5" id="KW-0812">Transmembrane</keyword>
<feature type="domain" description="Peptidase S54 rhomboid" evidence="6">
    <location>
        <begin position="14"/>
        <end position="49"/>
    </location>
</feature>
<evidence type="ECO:0000259" key="6">
    <source>
        <dbReference type="Pfam" id="PF01694"/>
    </source>
</evidence>
<keyword evidence="7" id="KW-0645">Protease</keyword>
<keyword evidence="3 5" id="KW-1133">Transmembrane helix</keyword>
<dbReference type="Gene3D" id="1.20.1540.10">
    <property type="entry name" value="Rhomboid-like"/>
    <property type="match status" value="1"/>
</dbReference>
<accession>A0A7Z9CPB9</accession>
<dbReference type="EMBL" id="LR134253">
    <property type="protein sequence ID" value="VED45788.1"/>
    <property type="molecule type" value="Genomic_DNA"/>
</dbReference>
<dbReference type="InterPro" id="IPR022764">
    <property type="entry name" value="Peptidase_S54_rhomboid_dom"/>
</dbReference>
<proteinExistence type="predicted"/>
<keyword evidence="8" id="KW-1185">Reference proteome</keyword>
<keyword evidence="4 5" id="KW-0472">Membrane</keyword>
<evidence type="ECO:0000313" key="7">
    <source>
        <dbReference type="EMBL" id="VED45788.1"/>
    </source>
</evidence>
<protein>
    <submittedName>
        <fullName evidence="7">Rhomboid protease glpG</fullName>
        <ecNumber evidence="7">3.4.21.105</ecNumber>
    </submittedName>
</protein>
<feature type="transmembrane region" description="Helical" evidence="5">
    <location>
        <begin position="20"/>
        <end position="42"/>
    </location>
</feature>
<dbReference type="Pfam" id="PF01694">
    <property type="entry name" value="Rhomboid"/>
    <property type="match status" value="1"/>
</dbReference>
<name>A0A7Z9CPB9_RAOTE</name>
<evidence type="ECO:0000313" key="8">
    <source>
        <dbReference type="Proteomes" id="UP000267630"/>
    </source>
</evidence>
<dbReference type="EC" id="3.4.21.105" evidence="7"/>
<dbReference type="GO" id="GO:0006508">
    <property type="term" value="P:proteolysis"/>
    <property type="evidence" value="ECO:0007669"/>
    <property type="project" value="UniProtKB-KW"/>
</dbReference>
<evidence type="ECO:0000256" key="4">
    <source>
        <dbReference type="ARBA" id="ARBA00023136"/>
    </source>
</evidence>
<evidence type="ECO:0000256" key="3">
    <source>
        <dbReference type="ARBA" id="ARBA00022989"/>
    </source>
</evidence>
<dbReference type="Proteomes" id="UP000267630">
    <property type="component" value="Chromosome 3"/>
</dbReference>
<sequence>MLLLAWPYDPSLKFEVWRYFSHALMHFSLMHILFNLLWWWYLGGAVEKTDWQRQAGGYHRH</sequence>
<evidence type="ECO:0000256" key="2">
    <source>
        <dbReference type="ARBA" id="ARBA00022692"/>
    </source>
</evidence>
<organism evidence="7 8">
    <name type="scientific">Raoultella terrigena</name>
    <name type="common">Klebsiella terrigena</name>
    <dbReference type="NCBI Taxonomy" id="577"/>
    <lineage>
        <taxon>Bacteria</taxon>
        <taxon>Pseudomonadati</taxon>
        <taxon>Pseudomonadota</taxon>
        <taxon>Gammaproteobacteria</taxon>
        <taxon>Enterobacterales</taxon>
        <taxon>Enterobacteriaceae</taxon>
        <taxon>Klebsiella/Raoultella group</taxon>
        <taxon>Raoultella</taxon>
    </lineage>
</organism>
<dbReference type="AlphaFoldDB" id="A0A7Z9CPB9"/>
<evidence type="ECO:0000256" key="1">
    <source>
        <dbReference type="ARBA" id="ARBA00004141"/>
    </source>
</evidence>
<dbReference type="GO" id="GO:0004252">
    <property type="term" value="F:serine-type endopeptidase activity"/>
    <property type="evidence" value="ECO:0007669"/>
    <property type="project" value="InterPro"/>
</dbReference>
<dbReference type="SUPFAM" id="SSF144091">
    <property type="entry name" value="Rhomboid-like"/>
    <property type="match status" value="1"/>
</dbReference>